<evidence type="ECO:0000256" key="13">
    <source>
        <dbReference type="ARBA" id="ARBA00023128"/>
    </source>
</evidence>
<dbReference type="STRING" id="1168221.R7YWP4"/>
<dbReference type="PANTHER" id="PTHR13184">
    <property type="entry name" value="37S RIBOSOMAL PROTEIN S22"/>
    <property type="match status" value="1"/>
</dbReference>
<feature type="compositionally biased region" description="Basic and acidic residues" evidence="18">
    <location>
        <begin position="1061"/>
        <end position="1070"/>
    </location>
</feature>
<evidence type="ECO:0000256" key="8">
    <source>
        <dbReference type="ARBA" id="ARBA00022777"/>
    </source>
</evidence>
<dbReference type="Pfam" id="PF00069">
    <property type="entry name" value="Pkinase"/>
    <property type="match status" value="1"/>
</dbReference>
<evidence type="ECO:0000256" key="5">
    <source>
        <dbReference type="ARBA" id="ARBA00022679"/>
    </source>
</evidence>
<dbReference type="GO" id="GO:0008168">
    <property type="term" value="F:methyltransferase activity"/>
    <property type="evidence" value="ECO:0007669"/>
    <property type="project" value="InterPro"/>
</dbReference>
<comment type="catalytic activity">
    <reaction evidence="16">
        <text>L-seryl-[protein] + ATP = O-phospho-L-seryl-[protein] + ADP + H(+)</text>
        <dbReference type="Rhea" id="RHEA:17989"/>
        <dbReference type="Rhea" id="RHEA-COMP:9863"/>
        <dbReference type="Rhea" id="RHEA-COMP:11604"/>
        <dbReference type="ChEBI" id="CHEBI:15378"/>
        <dbReference type="ChEBI" id="CHEBI:29999"/>
        <dbReference type="ChEBI" id="CHEBI:30616"/>
        <dbReference type="ChEBI" id="CHEBI:83421"/>
        <dbReference type="ChEBI" id="CHEBI:456216"/>
        <dbReference type="EC" id="2.7.11.1"/>
    </reaction>
</comment>
<feature type="compositionally biased region" description="Basic and acidic residues" evidence="18">
    <location>
        <begin position="1122"/>
        <end position="1145"/>
    </location>
</feature>
<evidence type="ECO:0000313" key="20">
    <source>
        <dbReference type="EMBL" id="EON66327.1"/>
    </source>
</evidence>
<organism evidence="20 21">
    <name type="scientific">Coniosporium apollinis (strain CBS 100218)</name>
    <name type="common">Rock-inhabiting black yeast</name>
    <dbReference type="NCBI Taxonomy" id="1168221"/>
    <lineage>
        <taxon>Eukaryota</taxon>
        <taxon>Fungi</taxon>
        <taxon>Dikarya</taxon>
        <taxon>Ascomycota</taxon>
        <taxon>Pezizomycotina</taxon>
        <taxon>Dothideomycetes</taxon>
        <taxon>Dothideomycetes incertae sedis</taxon>
        <taxon>Coniosporium</taxon>
    </lineage>
</organism>
<evidence type="ECO:0000256" key="1">
    <source>
        <dbReference type="ARBA" id="ARBA00004173"/>
    </source>
</evidence>
<evidence type="ECO:0000256" key="18">
    <source>
        <dbReference type="SAM" id="MobiDB-lite"/>
    </source>
</evidence>
<evidence type="ECO:0000256" key="6">
    <source>
        <dbReference type="ARBA" id="ARBA00022723"/>
    </source>
</evidence>
<comment type="subcellular location">
    <subcellularLocation>
        <location evidence="1">Mitochondrion</location>
    </subcellularLocation>
</comment>
<feature type="domain" description="Protein kinase" evidence="19">
    <location>
        <begin position="12"/>
        <end position="281"/>
    </location>
</feature>
<keyword evidence="5" id="KW-0808">Transferase</keyword>
<feature type="region of interest" description="Disordered" evidence="18">
    <location>
        <begin position="309"/>
        <end position="357"/>
    </location>
</feature>
<protein>
    <recommendedName>
        <fullName evidence="3">non-specific serine/threonine protein kinase</fullName>
        <ecNumber evidence="3">2.7.11.1</ecNumber>
    </recommendedName>
</protein>
<feature type="region of interest" description="Disordered" evidence="18">
    <location>
        <begin position="1056"/>
        <end position="1098"/>
    </location>
</feature>
<dbReference type="EMBL" id="JH767579">
    <property type="protein sequence ID" value="EON66327.1"/>
    <property type="molecule type" value="Genomic_DNA"/>
</dbReference>
<dbReference type="InterPro" id="IPR052571">
    <property type="entry name" value="Mt_RNA_Methyltransferase"/>
</dbReference>
<dbReference type="PROSITE" id="PS00108">
    <property type="entry name" value="PROTEIN_KINASE_ST"/>
    <property type="match status" value="1"/>
</dbReference>
<comment type="similarity">
    <text evidence="2">Belongs to the protein kinase superfamily. CK1 Ser/Thr protein kinase family. Casein kinase I subfamily.</text>
</comment>
<proteinExistence type="inferred from homology"/>
<dbReference type="InterPro" id="IPR000719">
    <property type="entry name" value="Prot_kinase_dom"/>
</dbReference>
<keyword evidence="8 20" id="KW-0418">Kinase</keyword>
<sequence>MTTMDLRVGNKYRIGRKIGSGSFGDIYLGTNIISGEEIAIKLESVKAKHPQLEYEARVYKSLAGGVGIPFVRWFGTECDYNAMVLDLLGPSLEDLFNFCNRKFSLKTVLLLADQLISRIEYIHAKSFIHRDIKPDNFLMGIGKRGNQVNVIDFGLAKKYRDPKTHFHIPYRENKNLTGTARYASINTHLGVEQSRRDDMESLGYVMLYFCRGSLPWQGLKAATKKQKYDRIMEKKMTTPTEVLCRGFPNEFAIYLNYTRSLRFDDKPDYSYLRKIFRDLFVREGFQYDYVFDWTVYKYQKNAQAIAQAAGNQAQPEESEDKTGRVRTNAATAGQTAAGTGTITDKRRGPVNPRQEGTGMNFTAASRHLDSTQQSSATSVEPLADAPPPYIPRSHKEIEAVARRARQTFGDSLPEGHLSLEEYNVYERLYGAPTWTTDLNEVAELQRGEDVEPAVEEQSRGYALLRRGQDGEMEEVEFYQAPVPELQGEEASGSSAYQILNGQVTELDAELEFQTQQLADIVLGEEVDLDEVELPIEEDGEFEDMFEPDSYADSPTERTHPLTAAGRFATSPSTVNLPKATFVEPVSDLLAGTPNKHLTEAAHRTFGGIGLPFSTSTPMIGRPPEQKPIALEAAQGQMTEMEGNVYMTAIMPGTYAAALSTIVETRKRLGSEWLESLLRKEGGPFILDAGAGGAAVLAWREVLAAEWDRMHENNISRASLPLGKATVLTGSDTLRHRASRLLDSTTFLPRLPDTIHPADENKAQPRKLYDIIIAPHTLLPLKEDYLRKQHVQKLWSLLNPAGGVLILIEKGMPRGFEAVAGARAMLLDNHITSPSSTSTADDPAHQPLHGHVVKGEQAMIVAPCTNHGTCPMYTTPGLSKGRKDFCYFSQRFIRPPFLQRVLGAHDRNHEDVHFSYLTVQRGRDQRVSHGLEQGDIATTAAFAGHEGATPTPSTHLSAAVPAAPTEAEAEAETHKGVKLTAAAAAEQPPINPLALPRTILPPLKRRGHVILDVCTPSGTLERWTVSRSYSKRAYRDARKAQWGDLWALGAKTRVPRSVRLGRPGDEGEVPRGRSVGGEGWRNVKRAGKGGQGRGKVKGKGKRLFEVPVDGYGNVVGEGVGRGSEGKMGKKKGGEGKRGRGRGEKALDIEEMLGM</sequence>
<dbReference type="SMART" id="SM00220">
    <property type="entry name" value="S_TKc"/>
    <property type="match status" value="1"/>
</dbReference>
<keyword evidence="11" id="KW-0408">Iron</keyword>
<dbReference type="SUPFAM" id="SSF56112">
    <property type="entry name" value="Protein kinase-like (PK-like)"/>
    <property type="match status" value="1"/>
</dbReference>
<dbReference type="GO" id="GO:0051536">
    <property type="term" value="F:iron-sulfur cluster binding"/>
    <property type="evidence" value="ECO:0007669"/>
    <property type="project" value="UniProtKB-KW"/>
</dbReference>
<dbReference type="InterPro" id="IPR017441">
    <property type="entry name" value="Protein_kinase_ATP_BS"/>
</dbReference>
<keyword evidence="4" id="KW-0723">Serine/threonine-protein kinase</keyword>
<dbReference type="FunFam" id="3.30.200.20:FF:000538">
    <property type="entry name" value="Putative Casein kinase I"/>
    <property type="match status" value="1"/>
</dbReference>
<dbReference type="PROSITE" id="PS50011">
    <property type="entry name" value="PROTEIN_KINASE_DOM"/>
    <property type="match status" value="1"/>
</dbReference>
<feature type="region of interest" description="Disordered" evidence="18">
    <location>
        <begin position="372"/>
        <end position="391"/>
    </location>
</feature>
<dbReference type="InterPro" id="IPR011009">
    <property type="entry name" value="Kinase-like_dom_sf"/>
</dbReference>
<evidence type="ECO:0000256" key="9">
    <source>
        <dbReference type="ARBA" id="ARBA00022840"/>
    </source>
</evidence>
<dbReference type="GO" id="GO:0005763">
    <property type="term" value="C:mitochondrial small ribosomal subunit"/>
    <property type="evidence" value="ECO:0007669"/>
    <property type="project" value="TreeGrafter"/>
</dbReference>
<dbReference type="eggNOG" id="KOG1164">
    <property type="taxonomic scope" value="Eukaryota"/>
</dbReference>
<keyword evidence="7 17" id="KW-0547">Nucleotide-binding</keyword>
<keyword evidence="10" id="KW-0809">Transit peptide</keyword>
<evidence type="ECO:0000256" key="16">
    <source>
        <dbReference type="ARBA" id="ARBA00048679"/>
    </source>
</evidence>
<comment type="catalytic activity">
    <reaction evidence="15">
        <text>L-threonyl-[protein] + ATP = O-phospho-L-threonyl-[protein] + ADP + H(+)</text>
        <dbReference type="Rhea" id="RHEA:46608"/>
        <dbReference type="Rhea" id="RHEA-COMP:11060"/>
        <dbReference type="Rhea" id="RHEA-COMP:11605"/>
        <dbReference type="ChEBI" id="CHEBI:15378"/>
        <dbReference type="ChEBI" id="CHEBI:30013"/>
        <dbReference type="ChEBI" id="CHEBI:30616"/>
        <dbReference type="ChEBI" id="CHEBI:61977"/>
        <dbReference type="ChEBI" id="CHEBI:456216"/>
        <dbReference type="EC" id="2.7.11.1"/>
    </reaction>
</comment>
<dbReference type="OrthoDB" id="421327at2759"/>
<evidence type="ECO:0000256" key="3">
    <source>
        <dbReference type="ARBA" id="ARBA00012513"/>
    </source>
</evidence>
<keyword evidence="13" id="KW-0496">Mitochondrion</keyword>
<keyword evidence="9 17" id="KW-0067">ATP-binding</keyword>
<keyword evidence="12" id="KW-0411">Iron-sulfur</keyword>
<feature type="region of interest" description="Disordered" evidence="18">
    <location>
        <begin position="1116"/>
        <end position="1145"/>
    </location>
</feature>
<name>R7YWP4_CONA1</name>
<evidence type="ECO:0000256" key="4">
    <source>
        <dbReference type="ARBA" id="ARBA00022527"/>
    </source>
</evidence>
<dbReference type="GO" id="GO:0006412">
    <property type="term" value="P:translation"/>
    <property type="evidence" value="ECO:0007669"/>
    <property type="project" value="InterPro"/>
</dbReference>
<evidence type="ECO:0000256" key="12">
    <source>
        <dbReference type="ARBA" id="ARBA00023014"/>
    </source>
</evidence>
<evidence type="ECO:0000256" key="7">
    <source>
        <dbReference type="ARBA" id="ARBA00022741"/>
    </source>
</evidence>
<reference evidence="21" key="1">
    <citation type="submission" date="2012-06" db="EMBL/GenBank/DDBJ databases">
        <title>The genome sequence of Coniosporium apollinis CBS 100218.</title>
        <authorList>
            <consortium name="The Broad Institute Genome Sequencing Platform"/>
            <person name="Cuomo C."/>
            <person name="Gorbushina A."/>
            <person name="Noack S."/>
            <person name="Walker B."/>
            <person name="Young S.K."/>
            <person name="Zeng Q."/>
            <person name="Gargeya S."/>
            <person name="Fitzgerald M."/>
            <person name="Haas B."/>
            <person name="Abouelleil A."/>
            <person name="Alvarado L."/>
            <person name="Arachchi H.M."/>
            <person name="Berlin A.M."/>
            <person name="Chapman S.B."/>
            <person name="Goldberg J."/>
            <person name="Griggs A."/>
            <person name="Gujja S."/>
            <person name="Hansen M."/>
            <person name="Howarth C."/>
            <person name="Imamovic A."/>
            <person name="Larimer J."/>
            <person name="McCowan C."/>
            <person name="Montmayeur A."/>
            <person name="Murphy C."/>
            <person name="Neiman D."/>
            <person name="Pearson M."/>
            <person name="Priest M."/>
            <person name="Roberts A."/>
            <person name="Saif S."/>
            <person name="Shea T."/>
            <person name="Sisk P."/>
            <person name="Sykes S."/>
            <person name="Wortman J."/>
            <person name="Nusbaum C."/>
            <person name="Birren B."/>
        </authorList>
    </citation>
    <scope>NUCLEOTIDE SEQUENCE [LARGE SCALE GENOMIC DNA]</scope>
    <source>
        <strain evidence="21">CBS 100218</strain>
    </source>
</reference>
<dbReference type="RefSeq" id="XP_007781644.1">
    <property type="nucleotide sequence ID" value="XM_007783454.1"/>
</dbReference>
<dbReference type="eggNOG" id="KOG2539">
    <property type="taxonomic scope" value="Eukaryota"/>
</dbReference>
<keyword evidence="21" id="KW-1185">Reference proteome</keyword>
<dbReference type="GeneID" id="19903031"/>
<dbReference type="GO" id="GO:0046872">
    <property type="term" value="F:metal ion binding"/>
    <property type="evidence" value="ECO:0007669"/>
    <property type="project" value="UniProtKB-KW"/>
</dbReference>
<evidence type="ECO:0000256" key="14">
    <source>
        <dbReference type="ARBA" id="ARBA00045681"/>
    </source>
</evidence>
<evidence type="ECO:0000256" key="2">
    <source>
        <dbReference type="ARBA" id="ARBA00005926"/>
    </source>
</evidence>
<comment type="function">
    <text evidence="14">Mitochondrial ribosome (mitoribosome) assembly factor. Binds at the interface of the head and body domains of the mitochondrial small ribosomal subunit (mt-SSU), occluding the mRNA channel and preventing compaction of the head domain towards the body. Probable inactive methyltransferase: retains the characteristic folding and ability to bind S-adenosyl-L-methionine, but it probably lost its methyltransferase activity.</text>
</comment>
<evidence type="ECO:0000256" key="11">
    <source>
        <dbReference type="ARBA" id="ARBA00023004"/>
    </source>
</evidence>
<evidence type="ECO:0000313" key="21">
    <source>
        <dbReference type="Proteomes" id="UP000016924"/>
    </source>
</evidence>
<dbReference type="FunFam" id="1.10.510.10:FF:000159">
    <property type="entry name" value="Casein kinase I hhp1"/>
    <property type="match status" value="1"/>
</dbReference>
<dbReference type="PANTHER" id="PTHR13184:SF5">
    <property type="entry name" value="METHYLTRANSFERASE-LIKE PROTEIN 17, MITOCHONDRIAL"/>
    <property type="match status" value="1"/>
</dbReference>
<dbReference type="EC" id="2.7.11.1" evidence="3"/>
<dbReference type="GO" id="GO:0005524">
    <property type="term" value="F:ATP binding"/>
    <property type="evidence" value="ECO:0007669"/>
    <property type="project" value="UniProtKB-UniRule"/>
</dbReference>
<dbReference type="GO" id="GO:0003735">
    <property type="term" value="F:structural constituent of ribosome"/>
    <property type="evidence" value="ECO:0007669"/>
    <property type="project" value="TreeGrafter"/>
</dbReference>
<evidence type="ECO:0000256" key="10">
    <source>
        <dbReference type="ARBA" id="ARBA00022946"/>
    </source>
</evidence>
<dbReference type="Gene3D" id="1.10.510.10">
    <property type="entry name" value="Transferase(Phosphotransferase) domain 1"/>
    <property type="match status" value="1"/>
</dbReference>
<evidence type="ECO:0000259" key="19">
    <source>
        <dbReference type="PROSITE" id="PS50011"/>
    </source>
</evidence>
<evidence type="ECO:0000256" key="15">
    <source>
        <dbReference type="ARBA" id="ARBA00047899"/>
    </source>
</evidence>
<evidence type="ECO:0000256" key="17">
    <source>
        <dbReference type="PROSITE-ProRule" id="PRU10141"/>
    </source>
</evidence>
<dbReference type="GO" id="GO:0004674">
    <property type="term" value="F:protein serine/threonine kinase activity"/>
    <property type="evidence" value="ECO:0007669"/>
    <property type="project" value="UniProtKB-KW"/>
</dbReference>
<accession>R7YWP4</accession>
<dbReference type="CDD" id="cd14125">
    <property type="entry name" value="STKc_CK1_delta_epsilon"/>
    <property type="match status" value="1"/>
</dbReference>
<dbReference type="HOGENOM" id="CLU_007075_0_0_1"/>
<keyword evidence="6" id="KW-0479">Metal-binding</keyword>
<feature type="compositionally biased region" description="Low complexity" evidence="18">
    <location>
        <begin position="327"/>
        <end position="341"/>
    </location>
</feature>
<dbReference type="Proteomes" id="UP000016924">
    <property type="component" value="Unassembled WGS sequence"/>
</dbReference>
<feature type="binding site" evidence="17">
    <location>
        <position position="41"/>
    </location>
    <ligand>
        <name>ATP</name>
        <dbReference type="ChEBI" id="CHEBI:30616"/>
    </ligand>
</feature>
<dbReference type="Pfam" id="PF09243">
    <property type="entry name" value="Rsm22"/>
    <property type="match status" value="1"/>
</dbReference>
<dbReference type="InterPro" id="IPR015324">
    <property type="entry name" value="Ribosomal_Rsm22-like"/>
</dbReference>
<dbReference type="PROSITE" id="PS00107">
    <property type="entry name" value="PROTEIN_KINASE_ATP"/>
    <property type="match status" value="1"/>
</dbReference>
<dbReference type="AlphaFoldDB" id="R7YWP4"/>
<gene>
    <name evidence="20" type="ORF">W97_05720</name>
</gene>
<dbReference type="InterPro" id="IPR008271">
    <property type="entry name" value="Ser/Thr_kinase_AS"/>
</dbReference>